<dbReference type="Pfam" id="PF05617">
    <property type="entry name" value="Prolamin_like"/>
    <property type="match status" value="1"/>
</dbReference>
<organism evidence="3 4">
    <name type="scientific">Camelina sativa</name>
    <name type="common">False flax</name>
    <name type="synonym">Myagrum sativum</name>
    <dbReference type="NCBI Taxonomy" id="90675"/>
    <lineage>
        <taxon>Eukaryota</taxon>
        <taxon>Viridiplantae</taxon>
        <taxon>Streptophyta</taxon>
        <taxon>Embryophyta</taxon>
        <taxon>Tracheophyta</taxon>
        <taxon>Spermatophyta</taxon>
        <taxon>Magnoliopsida</taxon>
        <taxon>eudicotyledons</taxon>
        <taxon>Gunneridae</taxon>
        <taxon>Pentapetalae</taxon>
        <taxon>rosids</taxon>
        <taxon>malvids</taxon>
        <taxon>Brassicales</taxon>
        <taxon>Brassicaceae</taxon>
        <taxon>Camelineae</taxon>
        <taxon>Camelina</taxon>
    </lineage>
</organism>
<dbReference type="InterPro" id="IPR008502">
    <property type="entry name" value="Prolamin-like"/>
</dbReference>
<keyword evidence="3" id="KW-1185">Reference proteome</keyword>
<dbReference type="GeneID" id="104759146"/>
<sequence length="133" mass="14555">MYRFSYRIRLLNNFSIISIKNVLLLLVIISVVVSTNAQLPQLPFPFPFQPSPSMPGFPDIAKCWSSLMNIPGCITEISQAILSGRFGNIGPACCKAFLEGEANCLPKLPFNPFPPMLKEQCSKIAGAIPPATK</sequence>
<name>A0ABM0X4A9_CAMSA</name>
<keyword evidence="1" id="KW-0732">Signal</keyword>
<dbReference type="RefSeq" id="XP_010480410.1">
    <property type="nucleotide sequence ID" value="XM_010482108.1"/>
</dbReference>
<dbReference type="PANTHER" id="PTHR31181">
    <property type="entry name" value="EGG CELL-SECRETED PROTEIN 1.4"/>
    <property type="match status" value="1"/>
</dbReference>
<gene>
    <name evidence="4" type="primary">LOC104759146</name>
</gene>
<protein>
    <submittedName>
        <fullName evidence="4">Uncharacterized protein LOC104759146</fullName>
    </submittedName>
</protein>
<evidence type="ECO:0000256" key="1">
    <source>
        <dbReference type="ARBA" id="ARBA00022729"/>
    </source>
</evidence>
<dbReference type="PANTHER" id="PTHR31181:SF54">
    <property type="entry name" value="CYSTEINE RICH PEPTIDE-RELATED"/>
    <property type="match status" value="1"/>
</dbReference>
<accession>A0ABM0X4A9</accession>
<dbReference type="Proteomes" id="UP000694864">
    <property type="component" value="Chromosome 17"/>
</dbReference>
<reference evidence="4" key="2">
    <citation type="submission" date="2025-08" db="UniProtKB">
        <authorList>
            <consortium name="RefSeq"/>
        </authorList>
    </citation>
    <scope>IDENTIFICATION</scope>
    <source>
        <tissue evidence="4">Leaf</tissue>
    </source>
</reference>
<evidence type="ECO:0000259" key="2">
    <source>
        <dbReference type="Pfam" id="PF05617"/>
    </source>
</evidence>
<reference evidence="3" key="1">
    <citation type="journal article" date="2014" name="Nat. Commun.">
        <title>The emerging biofuel crop Camelina sativa retains a highly undifferentiated hexaploid genome structure.</title>
        <authorList>
            <person name="Kagale S."/>
            <person name="Koh C."/>
            <person name="Nixon J."/>
            <person name="Bollina V."/>
            <person name="Clarke W.E."/>
            <person name="Tuteja R."/>
            <person name="Spillane C."/>
            <person name="Robinson S.J."/>
            <person name="Links M.G."/>
            <person name="Clarke C."/>
            <person name="Higgins E.E."/>
            <person name="Huebert T."/>
            <person name="Sharpe A.G."/>
            <person name="Parkin I.A."/>
        </authorList>
    </citation>
    <scope>NUCLEOTIDE SEQUENCE [LARGE SCALE GENOMIC DNA]</scope>
    <source>
        <strain evidence="3">cv. DH55</strain>
    </source>
</reference>
<feature type="domain" description="Prolamin-like" evidence="2">
    <location>
        <begin position="62"/>
        <end position="122"/>
    </location>
</feature>
<evidence type="ECO:0000313" key="4">
    <source>
        <dbReference type="RefSeq" id="XP_010480410.1"/>
    </source>
</evidence>
<proteinExistence type="predicted"/>
<evidence type="ECO:0000313" key="3">
    <source>
        <dbReference type="Proteomes" id="UP000694864"/>
    </source>
</evidence>